<keyword evidence="3 8" id="KW-0812">Transmembrane</keyword>
<evidence type="ECO:0000259" key="10">
    <source>
        <dbReference type="Pfam" id="PF14416"/>
    </source>
</evidence>
<keyword evidence="12" id="KW-1185">Reference proteome</keyword>
<dbReference type="GO" id="GO:0016413">
    <property type="term" value="F:O-acetyltransferase activity"/>
    <property type="evidence" value="ECO:0007669"/>
    <property type="project" value="InterPro"/>
</dbReference>
<keyword evidence="5 8" id="KW-1133">Transmembrane helix</keyword>
<reference evidence="11" key="2">
    <citation type="submission" date="2022-03" db="EMBL/GenBank/DDBJ databases">
        <title>Draft title - Genomic analysis of global carrot germplasm unveils the trajectory of domestication and the origin of high carotenoid orange carrot.</title>
        <authorList>
            <person name="Iorizzo M."/>
            <person name="Ellison S."/>
            <person name="Senalik D."/>
            <person name="Macko-Podgorni A."/>
            <person name="Grzebelus D."/>
            <person name="Bostan H."/>
            <person name="Rolling W."/>
            <person name="Curaba J."/>
            <person name="Simon P."/>
        </authorList>
    </citation>
    <scope>NUCLEOTIDE SEQUENCE</scope>
    <source>
        <tissue evidence="11">Leaf</tissue>
    </source>
</reference>
<evidence type="ECO:0000256" key="3">
    <source>
        <dbReference type="ARBA" id="ARBA00022692"/>
    </source>
</evidence>
<gene>
    <name evidence="11" type="ORF">DCAR_0415414</name>
</gene>
<feature type="domain" description="Trichome birefringence-like C-terminal" evidence="9">
    <location>
        <begin position="125"/>
        <end position="411"/>
    </location>
</feature>
<feature type="region of interest" description="Disordered" evidence="7">
    <location>
        <begin position="54"/>
        <end position="73"/>
    </location>
</feature>
<protein>
    <recommendedName>
        <fullName evidence="13">Trichome birefringence-like N-terminal domain-containing protein</fullName>
    </recommendedName>
</protein>
<dbReference type="Proteomes" id="UP000077755">
    <property type="component" value="Chromosome 4"/>
</dbReference>
<reference evidence="11" key="1">
    <citation type="journal article" date="2016" name="Nat. Genet.">
        <title>A high-quality carrot genome assembly provides new insights into carotenoid accumulation and asterid genome evolution.</title>
        <authorList>
            <person name="Iorizzo M."/>
            <person name="Ellison S."/>
            <person name="Senalik D."/>
            <person name="Zeng P."/>
            <person name="Satapoomin P."/>
            <person name="Huang J."/>
            <person name="Bowman M."/>
            <person name="Iovene M."/>
            <person name="Sanseverino W."/>
            <person name="Cavagnaro P."/>
            <person name="Yildiz M."/>
            <person name="Macko-Podgorni A."/>
            <person name="Moranska E."/>
            <person name="Grzebelus E."/>
            <person name="Grzebelus D."/>
            <person name="Ashrafi H."/>
            <person name="Zheng Z."/>
            <person name="Cheng S."/>
            <person name="Spooner D."/>
            <person name="Van Deynze A."/>
            <person name="Simon P."/>
        </authorList>
    </citation>
    <scope>NUCLEOTIDE SEQUENCE</scope>
    <source>
        <tissue evidence="11">Leaf</tissue>
    </source>
</reference>
<comment type="subcellular location">
    <subcellularLocation>
        <location evidence="1">Membrane</location>
        <topology evidence="1">Single-pass membrane protein</topology>
    </subcellularLocation>
</comment>
<dbReference type="GO" id="GO:0016020">
    <property type="term" value="C:membrane"/>
    <property type="evidence" value="ECO:0007669"/>
    <property type="project" value="UniProtKB-SubCell"/>
</dbReference>
<evidence type="ECO:0000256" key="6">
    <source>
        <dbReference type="ARBA" id="ARBA00023136"/>
    </source>
</evidence>
<dbReference type="EMBL" id="CP093346">
    <property type="protein sequence ID" value="WOG96084.1"/>
    <property type="molecule type" value="Genomic_DNA"/>
</dbReference>
<name>A0AAF0WV59_DAUCS</name>
<evidence type="ECO:0008006" key="13">
    <source>
        <dbReference type="Google" id="ProtNLM"/>
    </source>
</evidence>
<dbReference type="InterPro" id="IPR025846">
    <property type="entry name" value="TBL_N"/>
</dbReference>
<comment type="similarity">
    <text evidence="2">Belongs to the PC-esterase family. TBL subfamily.</text>
</comment>
<dbReference type="PANTHER" id="PTHR32285">
    <property type="entry name" value="PROTEIN TRICHOME BIREFRINGENCE-LIKE 9-RELATED"/>
    <property type="match status" value="1"/>
</dbReference>
<evidence type="ECO:0000256" key="5">
    <source>
        <dbReference type="ARBA" id="ARBA00022989"/>
    </source>
</evidence>
<evidence type="ECO:0000256" key="4">
    <source>
        <dbReference type="ARBA" id="ARBA00022968"/>
    </source>
</evidence>
<dbReference type="PANTHER" id="PTHR32285:SF11">
    <property type="entry name" value="PROTEIN TRICHOME BIREFRINGENCE-LIKE 34"/>
    <property type="match status" value="1"/>
</dbReference>
<dbReference type="Pfam" id="PF13839">
    <property type="entry name" value="PC-Esterase"/>
    <property type="match status" value="1"/>
</dbReference>
<dbReference type="Pfam" id="PF14416">
    <property type="entry name" value="PMR5N"/>
    <property type="match status" value="1"/>
</dbReference>
<feature type="domain" description="Trichome birefringence-like N-terminal" evidence="10">
    <location>
        <begin position="68"/>
        <end position="122"/>
    </location>
</feature>
<sequence>MAKLYHIVPLTFGSIRGSLQSTVAFLITIFVIAFIYFARGNGGLFDQKELLTDNSTSQRSTDPNQSSESCDLSSGKWVFDNKSYPLYKEEECKFMLGENACKEYGRKDMNYLHWRWQPHHCNLLRFNATVLLERLRNKRMVFVGDSLNRGQWLSMVCLVDKVIPPGLKSLHYHFNHSLTTMRAEEYNASIEFYWSPMLVESNSDDPWHHLVPDPTVRIKSIYKHARHWTNADILIFNAYNWWNRPFVNTLWGTFESGIVKRVEMLRSYEMGLKTWSDWLEIHIDHNKSQLFFMSMSPSHKWGEEWGKSARENCYNEQEMIKTEGYRGNETDPRMMRIVEDAISDLGKRGLPVKLVNITQLSEYRKDGHPSIYRKHWGALSEEQLSKPTSYSDCTHWCLPGVPDVWNELLYTHIFS</sequence>
<dbReference type="InterPro" id="IPR029962">
    <property type="entry name" value="TBL"/>
</dbReference>
<evidence type="ECO:0000256" key="7">
    <source>
        <dbReference type="SAM" id="MobiDB-lite"/>
    </source>
</evidence>
<evidence type="ECO:0000256" key="1">
    <source>
        <dbReference type="ARBA" id="ARBA00004167"/>
    </source>
</evidence>
<evidence type="ECO:0000256" key="8">
    <source>
        <dbReference type="SAM" id="Phobius"/>
    </source>
</evidence>
<dbReference type="AlphaFoldDB" id="A0AAF0WV59"/>
<dbReference type="KEGG" id="dcr:108217801"/>
<keyword evidence="4" id="KW-0735">Signal-anchor</keyword>
<evidence type="ECO:0000313" key="11">
    <source>
        <dbReference type="EMBL" id="WOG96084.1"/>
    </source>
</evidence>
<dbReference type="InterPro" id="IPR026057">
    <property type="entry name" value="TBL_C"/>
</dbReference>
<evidence type="ECO:0000313" key="12">
    <source>
        <dbReference type="Proteomes" id="UP000077755"/>
    </source>
</evidence>
<evidence type="ECO:0000259" key="9">
    <source>
        <dbReference type="Pfam" id="PF13839"/>
    </source>
</evidence>
<evidence type="ECO:0000256" key="2">
    <source>
        <dbReference type="ARBA" id="ARBA00007727"/>
    </source>
</evidence>
<feature type="compositionally biased region" description="Polar residues" evidence="7">
    <location>
        <begin position="54"/>
        <end position="72"/>
    </location>
</feature>
<dbReference type="GO" id="GO:0005794">
    <property type="term" value="C:Golgi apparatus"/>
    <property type="evidence" value="ECO:0007669"/>
    <property type="project" value="TreeGrafter"/>
</dbReference>
<organism evidence="11 12">
    <name type="scientific">Daucus carota subsp. sativus</name>
    <name type="common">Carrot</name>
    <dbReference type="NCBI Taxonomy" id="79200"/>
    <lineage>
        <taxon>Eukaryota</taxon>
        <taxon>Viridiplantae</taxon>
        <taxon>Streptophyta</taxon>
        <taxon>Embryophyta</taxon>
        <taxon>Tracheophyta</taxon>
        <taxon>Spermatophyta</taxon>
        <taxon>Magnoliopsida</taxon>
        <taxon>eudicotyledons</taxon>
        <taxon>Gunneridae</taxon>
        <taxon>Pentapetalae</taxon>
        <taxon>asterids</taxon>
        <taxon>campanulids</taxon>
        <taxon>Apiales</taxon>
        <taxon>Apiaceae</taxon>
        <taxon>Apioideae</taxon>
        <taxon>Scandiceae</taxon>
        <taxon>Daucinae</taxon>
        <taxon>Daucus</taxon>
        <taxon>Daucus sect. Daucus</taxon>
    </lineage>
</organism>
<feature type="transmembrane region" description="Helical" evidence="8">
    <location>
        <begin position="20"/>
        <end position="38"/>
    </location>
</feature>
<accession>A0AAF0WV59</accession>
<keyword evidence="6 8" id="KW-0472">Membrane</keyword>
<proteinExistence type="inferred from homology"/>